<dbReference type="Proteomes" id="UP000201835">
    <property type="component" value="Segment"/>
</dbReference>
<accession>V5YTD7</accession>
<sequence length="112" mass="12866">MNAGEFAARRARINNEAWRRSPAFAKRALARLVREARAADMRSECGKHLGWKLPNGQVVCRKEAFRTQEDADQALARIAAHLERNQNNKVPTRTYQCPCCKNWHLTSQQPLH</sequence>
<keyword evidence="2" id="KW-1185">Reference proteome</keyword>
<protein>
    <submittedName>
        <fullName evidence="1">Uncharacterized protein</fullName>
    </submittedName>
</protein>
<organism evidence="1 2">
    <name type="scientific">Pseudomonas phage PPpW-3</name>
    <dbReference type="NCBI Taxonomy" id="1279082"/>
    <lineage>
        <taxon>Viruses</taxon>
        <taxon>Duplodnaviria</taxon>
        <taxon>Heunggongvirae</taxon>
        <taxon>Uroviricota</taxon>
        <taxon>Caudoviricetes</taxon>
        <taxon>Hiroshimavirus</taxon>
        <taxon>Hiroshimavirus PPpW3</taxon>
    </lineage>
</organism>
<reference evidence="1 2" key="1">
    <citation type="journal article" date="2015" name="J Appl Environ Microbiol">
        <title>Complete Genome Sequence Analysis of Two Pseudomonas plecoglossicida Phages, Potential Therapeutic Agents.</title>
        <authorList>
            <person name="Kawato Y."/>
            <person name="Yasuike M."/>
            <person name="Nakamura Y."/>
            <person name="Shigenobu Y."/>
            <person name="Fujiwara A."/>
            <person name="Sano M."/>
            <person name="Nakai T."/>
        </authorList>
    </citation>
    <scope>NUCLEOTIDE SEQUENCE [LARGE SCALE GENOMIC DNA]</scope>
</reference>
<proteinExistence type="predicted"/>
<dbReference type="GeneID" id="17825085"/>
<dbReference type="OrthoDB" id="24101at10239"/>
<evidence type="ECO:0000313" key="1">
    <source>
        <dbReference type="EMBL" id="BAO20642.1"/>
    </source>
</evidence>
<dbReference type="KEGG" id="vg:17825085"/>
<name>V5YTD7_9CAUD</name>
<dbReference type="EMBL" id="AB775548">
    <property type="protein sequence ID" value="BAO20642.1"/>
    <property type="molecule type" value="Genomic_DNA"/>
</dbReference>
<evidence type="ECO:0000313" key="2">
    <source>
        <dbReference type="Proteomes" id="UP000201835"/>
    </source>
</evidence>
<dbReference type="RefSeq" id="YP_008873218.1">
    <property type="nucleotide sequence ID" value="NC_023006.1"/>
</dbReference>